<sequence>MSGSRMKVAGRFKPCAHMGCFDLEVFVELNQRSRKWQCPICLKNYSLEDVIIDPYFNRITYEMRHCGEDVTEIEVKPDGSWRVKTKSEAEHRDVGVLAQWHHPYSTHCARNGGEISSKVEMATQIKCEGITEGQAAKGLKLGIRRNCNGFWEVSKPEDTNNSSSGNRFLDKFENHKQKVIPMSSSATASGRDGEDPSVNQDGGGNFDFTNNGIELDSLSLNVDSAYGLADKNISAPLGAEVIVLSDSDDENDVLISSGNAYQHNQTEEGGASFSVPPGISDPFSEDPTLVTGNLLFNANEDEFMPLWSMPPGTQGSPAFQLFSSDPLVDLQHGSVSCAPTPMNGYPLPPETVMGHTSLGPDSSVGRSDTEMNDGLVDNPLAFGGEDPSLQIFLPTRPSDASTQPDMREQADVSNGIRSEDWISLRLGGGATSSHGESLPANGLNPRGHLPSREGAMDSLADTGLFHSLNAM</sequence>
<dbReference type="Gene3D" id="3.30.40.10">
    <property type="entry name" value="Zinc/RING finger domain, C3HC4 (zinc finger)"/>
    <property type="match status" value="1"/>
</dbReference>
<dbReference type="GO" id="GO:0016925">
    <property type="term" value="P:protein sumoylation"/>
    <property type="evidence" value="ECO:0007669"/>
    <property type="project" value="TreeGrafter"/>
</dbReference>
<dbReference type="AlphaFoldDB" id="A0A2P2MH88"/>
<evidence type="ECO:0000259" key="6">
    <source>
        <dbReference type="PROSITE" id="PS51044"/>
    </source>
</evidence>
<feature type="domain" description="SP-RING-type" evidence="6">
    <location>
        <begin position="1"/>
        <end position="65"/>
    </location>
</feature>
<evidence type="ECO:0000313" key="7">
    <source>
        <dbReference type="EMBL" id="MBX29590.1"/>
    </source>
</evidence>
<keyword evidence="2 4" id="KW-0863">Zinc-finger</keyword>
<organism evidence="7">
    <name type="scientific">Rhizophora mucronata</name>
    <name type="common">Asiatic mangrove</name>
    <dbReference type="NCBI Taxonomy" id="61149"/>
    <lineage>
        <taxon>Eukaryota</taxon>
        <taxon>Viridiplantae</taxon>
        <taxon>Streptophyta</taxon>
        <taxon>Embryophyta</taxon>
        <taxon>Tracheophyta</taxon>
        <taxon>Spermatophyta</taxon>
        <taxon>Magnoliopsida</taxon>
        <taxon>eudicotyledons</taxon>
        <taxon>Gunneridae</taxon>
        <taxon>Pentapetalae</taxon>
        <taxon>rosids</taxon>
        <taxon>fabids</taxon>
        <taxon>Malpighiales</taxon>
        <taxon>Rhizophoraceae</taxon>
        <taxon>Rhizophora</taxon>
    </lineage>
</organism>
<dbReference type="GO" id="GO:0008270">
    <property type="term" value="F:zinc ion binding"/>
    <property type="evidence" value="ECO:0007669"/>
    <property type="project" value="UniProtKB-KW"/>
</dbReference>
<keyword evidence="3" id="KW-0862">Zinc</keyword>
<dbReference type="InterPro" id="IPR004181">
    <property type="entry name" value="Znf_MIZ"/>
</dbReference>
<reference evidence="7" key="1">
    <citation type="submission" date="2018-02" db="EMBL/GenBank/DDBJ databases">
        <title>Rhizophora mucronata_Transcriptome.</title>
        <authorList>
            <person name="Meera S.P."/>
            <person name="Sreeshan A."/>
            <person name="Augustine A."/>
        </authorList>
    </citation>
    <scope>NUCLEOTIDE SEQUENCE</scope>
    <source>
        <tissue evidence="7">Leaf</tissue>
    </source>
</reference>
<evidence type="ECO:0000256" key="5">
    <source>
        <dbReference type="SAM" id="MobiDB-lite"/>
    </source>
</evidence>
<dbReference type="EMBL" id="GGEC01049106">
    <property type="protein sequence ID" value="MBX29590.1"/>
    <property type="molecule type" value="Transcribed_RNA"/>
</dbReference>
<accession>A0A2P2MH88</accession>
<dbReference type="PANTHER" id="PTHR10782:SF102">
    <property type="entry name" value="E3 SUMO-PROTEIN LIGASE SIZ1"/>
    <property type="match status" value="1"/>
</dbReference>
<evidence type="ECO:0000256" key="1">
    <source>
        <dbReference type="ARBA" id="ARBA00022723"/>
    </source>
</evidence>
<dbReference type="PANTHER" id="PTHR10782">
    <property type="entry name" value="ZINC FINGER MIZ DOMAIN-CONTAINING PROTEIN"/>
    <property type="match status" value="1"/>
</dbReference>
<dbReference type="GO" id="GO:0061665">
    <property type="term" value="F:SUMO ligase activity"/>
    <property type="evidence" value="ECO:0007669"/>
    <property type="project" value="TreeGrafter"/>
</dbReference>
<dbReference type="GO" id="GO:0000785">
    <property type="term" value="C:chromatin"/>
    <property type="evidence" value="ECO:0007669"/>
    <property type="project" value="TreeGrafter"/>
</dbReference>
<dbReference type="Pfam" id="PF02891">
    <property type="entry name" value="zf-MIZ"/>
    <property type="match status" value="1"/>
</dbReference>
<dbReference type="PROSITE" id="PS51044">
    <property type="entry name" value="ZF_SP_RING"/>
    <property type="match status" value="1"/>
</dbReference>
<proteinExistence type="predicted"/>
<feature type="region of interest" description="Disordered" evidence="5">
    <location>
        <begin position="179"/>
        <end position="205"/>
    </location>
</feature>
<dbReference type="InterPro" id="IPR013083">
    <property type="entry name" value="Znf_RING/FYVE/PHD"/>
</dbReference>
<evidence type="ECO:0000256" key="3">
    <source>
        <dbReference type="ARBA" id="ARBA00022833"/>
    </source>
</evidence>
<evidence type="ECO:0000256" key="2">
    <source>
        <dbReference type="ARBA" id="ARBA00022771"/>
    </source>
</evidence>
<keyword evidence="1" id="KW-0479">Metal-binding</keyword>
<evidence type="ECO:0000256" key="4">
    <source>
        <dbReference type="PROSITE-ProRule" id="PRU00452"/>
    </source>
</evidence>
<name>A0A2P2MH88_RHIMU</name>
<protein>
    <recommendedName>
        <fullName evidence="6">SP-RING-type domain-containing protein</fullName>
    </recommendedName>
</protein>
<feature type="region of interest" description="Disordered" evidence="5">
    <location>
        <begin position="427"/>
        <end position="455"/>
    </location>
</feature>